<evidence type="ECO:0000256" key="1">
    <source>
        <dbReference type="SAM" id="Phobius"/>
    </source>
</evidence>
<organism evidence="2 3">
    <name type="scientific">Riccia fluitans</name>
    <dbReference type="NCBI Taxonomy" id="41844"/>
    <lineage>
        <taxon>Eukaryota</taxon>
        <taxon>Viridiplantae</taxon>
        <taxon>Streptophyta</taxon>
        <taxon>Embryophyta</taxon>
        <taxon>Marchantiophyta</taxon>
        <taxon>Marchantiopsida</taxon>
        <taxon>Marchantiidae</taxon>
        <taxon>Marchantiales</taxon>
        <taxon>Ricciaceae</taxon>
        <taxon>Riccia</taxon>
    </lineage>
</organism>
<reference evidence="2 3" key="1">
    <citation type="submission" date="2024-09" db="EMBL/GenBank/DDBJ databases">
        <title>Chromosome-scale assembly of Riccia fluitans.</title>
        <authorList>
            <person name="Paukszto L."/>
            <person name="Sawicki J."/>
            <person name="Karawczyk K."/>
            <person name="Piernik-Szablinska J."/>
            <person name="Szczecinska M."/>
            <person name="Mazdziarz M."/>
        </authorList>
    </citation>
    <scope>NUCLEOTIDE SEQUENCE [LARGE SCALE GENOMIC DNA]</scope>
    <source>
        <strain evidence="2">Rf_01</strain>
        <tissue evidence="2">Aerial parts of the thallus</tissue>
    </source>
</reference>
<keyword evidence="1" id="KW-1133">Transmembrane helix</keyword>
<keyword evidence="1" id="KW-0812">Transmembrane</keyword>
<dbReference type="EMBL" id="JBHFFA010000002">
    <property type="protein sequence ID" value="KAL2642560.1"/>
    <property type="molecule type" value="Genomic_DNA"/>
</dbReference>
<evidence type="ECO:0000313" key="3">
    <source>
        <dbReference type="Proteomes" id="UP001605036"/>
    </source>
</evidence>
<dbReference type="AlphaFoldDB" id="A0ABD1Z4Y3"/>
<protein>
    <submittedName>
        <fullName evidence="2">Uncharacterized protein</fullName>
    </submittedName>
</protein>
<dbReference type="Proteomes" id="UP001605036">
    <property type="component" value="Unassembled WGS sequence"/>
</dbReference>
<proteinExistence type="predicted"/>
<keyword evidence="1" id="KW-0472">Membrane</keyword>
<gene>
    <name evidence="2" type="ORF">R1flu_010147</name>
</gene>
<keyword evidence="3" id="KW-1185">Reference proteome</keyword>
<accession>A0ABD1Z4Y3</accession>
<sequence length="289" mass="33487">MLGSLLTFLGAIYALLSGLGLLPRWLSVSALVLLAAGTVPVVAFSVYVSLMEFITTRHGRVKLLVHSFLKSSLSPLGYKKAIRLLPQRLLYCDLFSGILFEGNTTLVIFYNCCAGGNTITVLVEPKLEKYERRFIQASIFILMLKRRILLKKGPKYPDKRETQVDIRDYNYRVTLINNDLEIEIQVSDRIRTRRNKVFKETYQLVKYQAEGEKDRDNERGKFFLREYRRSGLIVFDYVRDILWMAKDHNRYLVKHGCIDLTSITRRELVHYAIVGQSRNFLNGEFCRVG</sequence>
<name>A0ABD1Z4Y3_9MARC</name>
<evidence type="ECO:0000313" key="2">
    <source>
        <dbReference type="EMBL" id="KAL2642560.1"/>
    </source>
</evidence>
<comment type="caution">
    <text evidence="2">The sequence shown here is derived from an EMBL/GenBank/DDBJ whole genome shotgun (WGS) entry which is preliminary data.</text>
</comment>
<feature type="transmembrane region" description="Helical" evidence="1">
    <location>
        <begin position="30"/>
        <end position="50"/>
    </location>
</feature>